<keyword evidence="3" id="KW-1185">Reference proteome</keyword>
<keyword evidence="1" id="KW-0732">Signal</keyword>
<gene>
    <name evidence="2" type="ORF">AP20H10_07020</name>
</gene>
<proteinExistence type="predicted"/>
<reference evidence="2 3" key="1">
    <citation type="submission" date="2024-03" db="EMBL/GenBank/DDBJ databases">
        <title>Inconsistent identification of Apilactobacillus kunkeei-related strains obtained by well-developed overall genome related indices.</title>
        <authorList>
            <person name="Maeno S."/>
            <person name="Endo A."/>
        </authorList>
    </citation>
    <scope>NUCLEOTIDE SEQUENCE [LARGE SCALE GENOMIC DNA]</scope>
    <source>
        <strain evidence="2 3">20H-10</strain>
    </source>
</reference>
<accession>A0ABP9ZHQ4</accession>
<feature type="signal peptide" evidence="1">
    <location>
        <begin position="1"/>
        <end position="26"/>
    </location>
</feature>
<evidence type="ECO:0000313" key="2">
    <source>
        <dbReference type="EMBL" id="GAA6114339.1"/>
    </source>
</evidence>
<dbReference type="EMBL" id="BAABVV010000033">
    <property type="protein sequence ID" value="GAA6114339.1"/>
    <property type="molecule type" value="Genomic_DNA"/>
</dbReference>
<dbReference type="RefSeq" id="WP_353317813.1">
    <property type="nucleotide sequence ID" value="NZ_BAABVV010000033.1"/>
</dbReference>
<evidence type="ECO:0000256" key="1">
    <source>
        <dbReference type="SAM" id="SignalP"/>
    </source>
</evidence>
<feature type="chain" id="PRO_5047202295" evidence="1">
    <location>
        <begin position="27"/>
        <end position="182"/>
    </location>
</feature>
<name>A0ABP9ZHQ4_9LACO</name>
<evidence type="ECO:0000313" key="3">
    <source>
        <dbReference type="Proteomes" id="UP001438112"/>
    </source>
</evidence>
<sequence length="182" mass="20631">MKMNKFWSLATLFIATVVIIVSGVNASAAAHKQNAQPKYLTSLPANMRGTWYAYDGNQLVTTKVTAKSITVQYASEKANKGTLRKYVDHNPLKMSKKEIKRTANWFFASQDTKKIHDYKWVWTYGWQQTAGAGEYYTVSKYQGHRVLTDADGAGVWANSHSFKTKQLAAKYKGVKLPKFSYR</sequence>
<dbReference type="Proteomes" id="UP001438112">
    <property type="component" value="Unassembled WGS sequence"/>
</dbReference>
<organism evidence="2 3">
    <name type="scientific">Apilactobacillus apinorum</name>
    <dbReference type="NCBI Taxonomy" id="1218495"/>
    <lineage>
        <taxon>Bacteria</taxon>
        <taxon>Bacillati</taxon>
        <taxon>Bacillota</taxon>
        <taxon>Bacilli</taxon>
        <taxon>Lactobacillales</taxon>
        <taxon>Lactobacillaceae</taxon>
        <taxon>Apilactobacillus</taxon>
    </lineage>
</organism>
<protein>
    <submittedName>
        <fullName evidence="2">Uncharacterized protein</fullName>
    </submittedName>
</protein>
<comment type="caution">
    <text evidence="2">The sequence shown here is derived from an EMBL/GenBank/DDBJ whole genome shotgun (WGS) entry which is preliminary data.</text>
</comment>